<sequence>MGQMSARSLLNSPIEVGIRSVALLAALYPRSADISTLVLLDHVLLHTSDFGGAESIHPPVPGRGSQIGLKRGLIQDGLYLAGARGLVEQVVGTSGISYVAGDDAHPFLQSFDSEYLNDLQERCKWVARVFGDVSEEQLRGVLLEVVGQWREEFGDEA</sequence>
<dbReference type="InterPro" id="IPR046904">
    <property type="entry name" value="ABC-3C_MC2"/>
</dbReference>
<gene>
    <name evidence="1" type="ORF">GCM10009747_08780</name>
</gene>
<dbReference type="Pfam" id="PF20288">
    <property type="entry name" value="MC2"/>
    <property type="match status" value="1"/>
</dbReference>
<name>A0ABP4WIK2_9MICO</name>
<dbReference type="EMBL" id="BAAANH010000001">
    <property type="protein sequence ID" value="GAA1753259.1"/>
    <property type="molecule type" value="Genomic_DNA"/>
</dbReference>
<proteinExistence type="predicted"/>
<evidence type="ECO:0000313" key="2">
    <source>
        <dbReference type="Proteomes" id="UP001500506"/>
    </source>
</evidence>
<keyword evidence="2" id="KW-1185">Reference proteome</keyword>
<comment type="caution">
    <text evidence="1">The sequence shown here is derived from an EMBL/GenBank/DDBJ whole genome shotgun (WGS) entry which is preliminary data.</text>
</comment>
<accession>A0ABP4WIK2</accession>
<protein>
    <recommendedName>
        <fullName evidence="3">Threonine transporter</fullName>
    </recommendedName>
</protein>
<dbReference type="Proteomes" id="UP001500506">
    <property type="component" value="Unassembled WGS sequence"/>
</dbReference>
<reference evidence="2" key="1">
    <citation type="journal article" date="2019" name="Int. J. Syst. Evol. Microbiol.">
        <title>The Global Catalogue of Microorganisms (GCM) 10K type strain sequencing project: providing services to taxonomists for standard genome sequencing and annotation.</title>
        <authorList>
            <consortium name="The Broad Institute Genomics Platform"/>
            <consortium name="The Broad Institute Genome Sequencing Center for Infectious Disease"/>
            <person name="Wu L."/>
            <person name="Ma J."/>
        </authorList>
    </citation>
    <scope>NUCLEOTIDE SEQUENCE [LARGE SCALE GENOMIC DNA]</scope>
    <source>
        <strain evidence="2">JCM 14319</strain>
    </source>
</reference>
<organism evidence="1 2">
    <name type="scientific">Agromyces humatus</name>
    <dbReference type="NCBI Taxonomy" id="279573"/>
    <lineage>
        <taxon>Bacteria</taxon>
        <taxon>Bacillati</taxon>
        <taxon>Actinomycetota</taxon>
        <taxon>Actinomycetes</taxon>
        <taxon>Micrococcales</taxon>
        <taxon>Microbacteriaceae</taxon>
        <taxon>Agromyces</taxon>
    </lineage>
</organism>
<evidence type="ECO:0000313" key="1">
    <source>
        <dbReference type="EMBL" id="GAA1753259.1"/>
    </source>
</evidence>
<evidence type="ECO:0008006" key="3">
    <source>
        <dbReference type="Google" id="ProtNLM"/>
    </source>
</evidence>